<dbReference type="EMBL" id="JAMGBA010000001">
    <property type="protein sequence ID" value="MCL6698312.1"/>
    <property type="molecule type" value="Genomic_DNA"/>
</dbReference>
<feature type="active site" description="Nucleophile" evidence="2">
    <location>
        <position position="127"/>
    </location>
</feature>
<evidence type="ECO:0000259" key="3">
    <source>
        <dbReference type="PROSITE" id="PS51635"/>
    </source>
</evidence>
<organism evidence="4 5">
    <name type="scientific">Sphingomonas caseinilyticus</name>
    <dbReference type="NCBI Taxonomy" id="2908205"/>
    <lineage>
        <taxon>Bacteria</taxon>
        <taxon>Pseudomonadati</taxon>
        <taxon>Pseudomonadota</taxon>
        <taxon>Alphaproteobacteria</taxon>
        <taxon>Sphingomonadales</taxon>
        <taxon>Sphingomonadaceae</taxon>
        <taxon>Sphingomonas</taxon>
    </lineage>
</organism>
<reference evidence="4 5" key="1">
    <citation type="submission" date="2022-05" db="EMBL/GenBank/DDBJ databases">
        <authorList>
            <person name="Jo J.-H."/>
            <person name="Im W.-T."/>
        </authorList>
    </citation>
    <scope>NUCLEOTIDE SEQUENCE [LARGE SCALE GENOMIC DNA]</scope>
    <source>
        <strain evidence="4 5">NSE70-1</strain>
    </source>
</reference>
<dbReference type="Gene3D" id="3.40.1090.10">
    <property type="entry name" value="Cytosolic phospholipase A2 catalytic domain"/>
    <property type="match status" value="1"/>
</dbReference>
<evidence type="ECO:0000256" key="1">
    <source>
        <dbReference type="ARBA" id="ARBA00023098"/>
    </source>
</evidence>
<dbReference type="Pfam" id="PF01734">
    <property type="entry name" value="Patatin"/>
    <property type="match status" value="1"/>
</dbReference>
<keyword evidence="5" id="KW-1185">Reference proteome</keyword>
<feature type="short sequence motif" description="DGA/G" evidence="2">
    <location>
        <begin position="271"/>
        <end position="273"/>
    </location>
</feature>
<keyword evidence="1 2" id="KW-0443">Lipid metabolism</keyword>
<proteinExistence type="predicted"/>
<evidence type="ECO:0000256" key="2">
    <source>
        <dbReference type="PROSITE-ProRule" id="PRU01161"/>
    </source>
</evidence>
<sequence length="408" mass="43979">MAFRSWSLGLFAAATLQLGISGCSTPERLPAVPQSAASWAVPDPGTSTEPVRFLVTRETDSFEAAARASLEREKAWLASQGQSGPLPPVNFLAISGGGDNGAYGAGLLNGWTAAGTRPEFKAVTGVSTGALIAPFAFLGPKYDYVLERVYTQTSQKDIFKKRGLIKGVLGDAMADSRPLADTIAAYVNQQLMDEIAAEYAKGRILLVGTANLDSLEPVVWNMTAIAASKDPNAIPLFRKILLASASIPGAFPPVLIDVNVGGTRYQEMHVDGGTMAQVFFYPPSVNLSQAGADLQRKRTLYIIRNARLDVDWASVERSTMSIAARAIGSLTRTQGVGDLYRIYTTTQRDGIDFNLTYIPPTFNTPHLEEFDTNYMRELYAVGIQAAQSGGAWKKYPPGFEDRPPAQAK</sequence>
<feature type="short sequence motif" description="GXSXG" evidence="2">
    <location>
        <begin position="125"/>
        <end position="129"/>
    </location>
</feature>
<keyword evidence="2" id="KW-0378">Hydrolase</keyword>
<dbReference type="PROSITE" id="PS51635">
    <property type="entry name" value="PNPLA"/>
    <property type="match status" value="1"/>
</dbReference>
<dbReference type="InterPro" id="IPR002641">
    <property type="entry name" value="PNPLA_dom"/>
</dbReference>
<dbReference type="Proteomes" id="UP001203410">
    <property type="component" value="Unassembled WGS sequence"/>
</dbReference>
<dbReference type="InterPro" id="IPR016035">
    <property type="entry name" value="Acyl_Trfase/lysoPLipase"/>
</dbReference>
<feature type="domain" description="PNPLA" evidence="3">
    <location>
        <begin position="92"/>
        <end position="284"/>
    </location>
</feature>
<feature type="short sequence motif" description="GXGXXG" evidence="2">
    <location>
        <begin position="96"/>
        <end position="101"/>
    </location>
</feature>
<comment type="caution">
    <text evidence="4">The sequence shown here is derived from an EMBL/GenBank/DDBJ whole genome shotgun (WGS) entry which is preliminary data.</text>
</comment>
<accession>A0ABT0RTG9</accession>
<keyword evidence="2" id="KW-0442">Lipid degradation</keyword>
<dbReference type="SUPFAM" id="SSF52151">
    <property type="entry name" value="FabD/lysophospholipase-like"/>
    <property type="match status" value="1"/>
</dbReference>
<protein>
    <submittedName>
        <fullName evidence="4">Patatin-like phospholipase family protein</fullName>
    </submittedName>
</protein>
<gene>
    <name evidence="4" type="ORF">LZ496_05890</name>
</gene>
<name>A0ABT0RTG9_9SPHN</name>
<dbReference type="PROSITE" id="PS51257">
    <property type="entry name" value="PROKAR_LIPOPROTEIN"/>
    <property type="match status" value="1"/>
</dbReference>
<feature type="active site" description="Proton acceptor" evidence="2">
    <location>
        <position position="271"/>
    </location>
</feature>
<dbReference type="RefSeq" id="WP_249903656.1">
    <property type="nucleotide sequence ID" value="NZ_JAMGBA010000001.1"/>
</dbReference>
<evidence type="ECO:0000313" key="5">
    <source>
        <dbReference type="Proteomes" id="UP001203410"/>
    </source>
</evidence>
<evidence type="ECO:0000313" key="4">
    <source>
        <dbReference type="EMBL" id="MCL6698312.1"/>
    </source>
</evidence>